<feature type="compositionally biased region" description="Polar residues" evidence="1">
    <location>
        <begin position="247"/>
        <end position="260"/>
    </location>
</feature>
<protein>
    <submittedName>
        <fullName evidence="2">AAA domain-containing protein</fullName>
    </submittedName>
</protein>
<reference evidence="2 3" key="1">
    <citation type="submission" date="2018-07" db="EMBL/GenBank/DDBJ databases">
        <title>The role of parmesan cheese in vectoring bovine microbiota.</title>
        <authorList>
            <person name="Lugli G.A."/>
            <person name="Milani C."/>
        </authorList>
    </citation>
    <scope>NUCLEOTIDE SEQUENCE [LARGE SCALE GENOMIC DNA]</scope>
    <source>
        <strain evidence="2 3">BMONG18</strain>
    </source>
</reference>
<dbReference type="Gene3D" id="3.40.50.300">
    <property type="entry name" value="P-loop containing nucleotide triphosphate hydrolases"/>
    <property type="match status" value="1"/>
</dbReference>
<gene>
    <name evidence="2" type="ORF">BMONG18_1287</name>
</gene>
<feature type="region of interest" description="Disordered" evidence="1">
    <location>
        <begin position="247"/>
        <end position="270"/>
    </location>
</feature>
<name>A0A423UCX0_9BIFI</name>
<proteinExistence type="predicted"/>
<sequence length="500" mass="54882">MHNIDMQAAQARTSKQVAAIRLDSFDVIEPHLLEPWLILGMGTTLYSGDNGIGKSATALWTAARVTKGTCSGELQEPANVLLLLSEDAPGIIRPKLEALHADMSRVYVVVCTQPGETAIEGTTYLQLPRQGKELEALIASNHIRLMILDALADCFEHPDINKTENVAPVLTFLNHLSSKYGMAVIGIHHTNKNLLDGAKNAVRGSKAFTDKSRQVVSFIKTDDAYGFQVTKSNFMEGAPAWHYTLESAPTSTPGKTTGIISTPIPDDDLDVDREMRKSANLEEDRQSSAGEVIDWLTDYLREGAAPFNDIWAAAKEEGYSKVQLRNAQHRASNPCIESIADPTYSGRGQRRIWRLSNSVHPSPDTQMNTNEHKSETVAAVGETISNQLVFTSDTNTNEHKSETQAAVGETNTSQLLLTEDMRSNENKSYSLNLDHVEPVVVDDILAGYRKKLAADPSALDAKLPRMSPVTLEMLTQHGGLLKQLADREFQRRADSFTSAS</sequence>
<organism evidence="2 3">
    <name type="scientific">Bifidobacterium mongoliense</name>
    <dbReference type="NCBI Taxonomy" id="518643"/>
    <lineage>
        <taxon>Bacteria</taxon>
        <taxon>Bacillati</taxon>
        <taxon>Actinomycetota</taxon>
        <taxon>Actinomycetes</taxon>
        <taxon>Bifidobacteriales</taxon>
        <taxon>Bifidobacteriaceae</taxon>
        <taxon>Bifidobacterium</taxon>
    </lineage>
</organism>
<dbReference type="SUPFAM" id="SSF52540">
    <property type="entry name" value="P-loop containing nucleoside triphosphate hydrolases"/>
    <property type="match status" value="1"/>
</dbReference>
<evidence type="ECO:0000256" key="1">
    <source>
        <dbReference type="SAM" id="MobiDB-lite"/>
    </source>
</evidence>
<comment type="caution">
    <text evidence="2">The sequence shown here is derived from an EMBL/GenBank/DDBJ whole genome shotgun (WGS) entry which is preliminary data.</text>
</comment>
<evidence type="ECO:0000313" key="3">
    <source>
        <dbReference type="Proteomes" id="UP000285266"/>
    </source>
</evidence>
<dbReference type="Proteomes" id="UP000285266">
    <property type="component" value="Unassembled WGS sequence"/>
</dbReference>
<accession>A0A423UCX0</accession>
<dbReference type="InterPro" id="IPR027417">
    <property type="entry name" value="P-loop_NTPase"/>
</dbReference>
<dbReference type="AlphaFoldDB" id="A0A423UCX0"/>
<dbReference type="EMBL" id="QRAJ01000007">
    <property type="protein sequence ID" value="ROT86576.1"/>
    <property type="molecule type" value="Genomic_DNA"/>
</dbReference>
<evidence type="ECO:0000313" key="2">
    <source>
        <dbReference type="EMBL" id="ROT86576.1"/>
    </source>
</evidence>
<dbReference type="Pfam" id="PF13481">
    <property type="entry name" value="AAA_25"/>
    <property type="match status" value="1"/>
</dbReference>